<dbReference type="Proteomes" id="UP001151532">
    <property type="component" value="Chromosome 16"/>
</dbReference>
<gene>
    <name evidence="1" type="ORF">OIU79_027414</name>
</gene>
<comment type="caution">
    <text evidence="1">The sequence shown here is derived from an EMBL/GenBank/DDBJ whole genome shotgun (WGS) entry which is preliminary data.</text>
</comment>
<keyword evidence="2" id="KW-1185">Reference proteome</keyword>
<organism evidence="1 2">
    <name type="scientific">Salix purpurea</name>
    <name type="common">Purple osier willow</name>
    <dbReference type="NCBI Taxonomy" id="77065"/>
    <lineage>
        <taxon>Eukaryota</taxon>
        <taxon>Viridiplantae</taxon>
        <taxon>Streptophyta</taxon>
        <taxon>Embryophyta</taxon>
        <taxon>Tracheophyta</taxon>
        <taxon>Spermatophyta</taxon>
        <taxon>Magnoliopsida</taxon>
        <taxon>eudicotyledons</taxon>
        <taxon>Gunneridae</taxon>
        <taxon>Pentapetalae</taxon>
        <taxon>rosids</taxon>
        <taxon>fabids</taxon>
        <taxon>Malpighiales</taxon>
        <taxon>Salicaceae</taxon>
        <taxon>Saliceae</taxon>
        <taxon>Salix</taxon>
    </lineage>
</organism>
<proteinExistence type="predicted"/>
<accession>A0A9Q0VTP4</accession>
<protein>
    <submittedName>
        <fullName evidence="1">Uncharacterized protein</fullName>
    </submittedName>
</protein>
<evidence type="ECO:0000313" key="1">
    <source>
        <dbReference type="EMBL" id="KAJ6754789.1"/>
    </source>
</evidence>
<dbReference type="EMBL" id="JAPFFK010000007">
    <property type="protein sequence ID" value="KAJ6754789.1"/>
    <property type="molecule type" value="Genomic_DNA"/>
</dbReference>
<sequence length="130" mass="14717">MQEDCLYIEIKANKTGIMIIMGTRNSIAAVSACLQSICVLRQGSDRSVESIQGAERFLICGLGPPLLGPDCLKPRGTNQVEEYSIFLEELATFKPFKCRASVWKRRVLNQRYRKHRDLSCLDIFKGYGQN</sequence>
<dbReference type="AlphaFoldDB" id="A0A9Q0VTP4"/>
<name>A0A9Q0VTP4_SALPP</name>
<evidence type="ECO:0000313" key="2">
    <source>
        <dbReference type="Proteomes" id="UP001151532"/>
    </source>
</evidence>
<reference evidence="1" key="1">
    <citation type="submission" date="2022-11" db="EMBL/GenBank/DDBJ databases">
        <authorList>
            <person name="Hyden B.L."/>
            <person name="Feng K."/>
            <person name="Yates T."/>
            <person name="Jawdy S."/>
            <person name="Smart L.B."/>
            <person name="Muchero W."/>
        </authorList>
    </citation>
    <scope>NUCLEOTIDE SEQUENCE</scope>
    <source>
        <tissue evidence="1">Shoot tip</tissue>
    </source>
</reference>
<reference evidence="1" key="2">
    <citation type="journal article" date="2023" name="Int. J. Mol. Sci.">
        <title>De Novo Assembly and Annotation of 11 Diverse Shrub Willow (Salix) Genomes Reveals Novel Gene Organization in Sex-Linked Regions.</title>
        <authorList>
            <person name="Hyden B."/>
            <person name="Feng K."/>
            <person name="Yates T.B."/>
            <person name="Jawdy S."/>
            <person name="Cereghino C."/>
            <person name="Smart L.B."/>
            <person name="Muchero W."/>
        </authorList>
    </citation>
    <scope>NUCLEOTIDE SEQUENCE</scope>
    <source>
        <tissue evidence="1">Shoot tip</tissue>
    </source>
</reference>